<accession>A0A0F7RZE2</accession>
<keyword evidence="2" id="KW-1185">Reference proteome</keyword>
<organism evidence="1 2">
    <name type="scientific">Sporisorium scitamineum</name>
    <dbReference type="NCBI Taxonomy" id="49012"/>
    <lineage>
        <taxon>Eukaryota</taxon>
        <taxon>Fungi</taxon>
        <taxon>Dikarya</taxon>
        <taxon>Basidiomycota</taxon>
        <taxon>Ustilaginomycotina</taxon>
        <taxon>Ustilaginomycetes</taxon>
        <taxon>Ustilaginales</taxon>
        <taxon>Ustilaginaceae</taxon>
        <taxon>Sporisorium</taxon>
    </lineage>
</organism>
<reference evidence="2" key="1">
    <citation type="submission" date="2014-06" db="EMBL/GenBank/DDBJ databases">
        <authorList>
            <person name="Berkman P.J."/>
        </authorList>
    </citation>
    <scope>NUCLEOTIDE SEQUENCE [LARGE SCALE GENOMIC DNA]</scope>
</reference>
<dbReference type="EMBL" id="CCFA01002589">
    <property type="protein sequence ID" value="CDS00439.1"/>
    <property type="molecule type" value="Genomic_DNA"/>
</dbReference>
<name>A0A0F7RZE2_9BASI</name>
<dbReference type="AlphaFoldDB" id="A0A0F7RZE2"/>
<sequence>MVKFKHDHFTPLTSLWWDSEIQDSRVYYGRAGTT</sequence>
<dbReference type="Proteomes" id="UP000242770">
    <property type="component" value="Unassembled WGS sequence"/>
</dbReference>
<proteinExistence type="predicted"/>
<evidence type="ECO:0000313" key="1">
    <source>
        <dbReference type="EMBL" id="CDS00439.1"/>
    </source>
</evidence>
<evidence type="ECO:0000313" key="2">
    <source>
        <dbReference type="Proteomes" id="UP000242770"/>
    </source>
</evidence>
<gene>
    <name evidence="1" type="primary">SSCI43300.1</name>
</gene>
<protein>
    <submittedName>
        <fullName evidence="1">Uncharacterized protein</fullName>
    </submittedName>
</protein>